<dbReference type="SUPFAM" id="SSF53790">
    <property type="entry name" value="Tetrapyrrole methylase"/>
    <property type="match status" value="1"/>
</dbReference>
<dbReference type="EMBL" id="NHOO01000013">
    <property type="protein sequence ID" value="OVE47138.1"/>
    <property type="molecule type" value="Genomic_DNA"/>
</dbReference>
<comment type="pathway">
    <text evidence="9">Cofactor biosynthesis; adenosylcobalamin biosynthesis; precorrin-2 from uroporphyrinogen III: step 1/1.</text>
</comment>
<dbReference type="PROSITE" id="PS00839">
    <property type="entry name" value="SUMT_1"/>
    <property type="match status" value="1"/>
</dbReference>
<dbReference type="InterPro" id="IPR003043">
    <property type="entry name" value="Uropor_MeTrfase_CS"/>
</dbReference>
<dbReference type="PANTHER" id="PTHR45790:SF3">
    <property type="entry name" value="S-ADENOSYL-L-METHIONINE-DEPENDENT UROPORPHYRINOGEN III METHYLTRANSFERASE, CHLOROPLASTIC"/>
    <property type="match status" value="1"/>
</dbReference>
<dbReference type="InterPro" id="IPR014777">
    <property type="entry name" value="4pyrrole_Mease_sub1"/>
</dbReference>
<evidence type="ECO:0000313" key="12">
    <source>
        <dbReference type="EMBL" id="OVE47138.1"/>
    </source>
</evidence>
<organism evidence="12 13">
    <name type="scientific">Chromobacterium violaceum</name>
    <dbReference type="NCBI Taxonomy" id="536"/>
    <lineage>
        <taxon>Bacteria</taxon>
        <taxon>Pseudomonadati</taxon>
        <taxon>Pseudomonadota</taxon>
        <taxon>Betaproteobacteria</taxon>
        <taxon>Neisseriales</taxon>
        <taxon>Chromobacteriaceae</taxon>
        <taxon>Chromobacterium</taxon>
    </lineage>
</organism>
<keyword evidence="7" id="KW-0627">Porphyrin biosynthesis</keyword>
<keyword evidence="13" id="KW-1185">Reference proteome</keyword>
<proteinExistence type="inferred from homology"/>
<dbReference type="InterPro" id="IPR000878">
    <property type="entry name" value="4pyrrol_Mease"/>
</dbReference>
<dbReference type="AlphaFoldDB" id="A0A202B6S9"/>
<comment type="similarity">
    <text evidence="1 10">Belongs to the precorrin methyltransferase family.</text>
</comment>
<dbReference type="GO" id="GO:0032259">
    <property type="term" value="P:methylation"/>
    <property type="evidence" value="ECO:0007669"/>
    <property type="project" value="UniProtKB-KW"/>
</dbReference>
<evidence type="ECO:0000256" key="3">
    <source>
        <dbReference type="ARBA" id="ARBA00022573"/>
    </source>
</evidence>
<dbReference type="GO" id="GO:0019354">
    <property type="term" value="P:siroheme biosynthetic process"/>
    <property type="evidence" value="ECO:0007669"/>
    <property type="project" value="UniProtKB-UniPathway"/>
</dbReference>
<comment type="caution">
    <text evidence="12">The sequence shown here is derived from an EMBL/GenBank/DDBJ whole genome shotgun (WGS) entry which is preliminary data.</text>
</comment>
<sequence length="278" mass="29189">MTGKVYLIGAGPGDLDMLTLKAARCLQLADVALVDDLVHPDIRAMLRPDAEIVPVGKRGGCPSASQAAIEQRMVDEARAGKTVARLKGGDPFVFGRGGEEMLTLQAAGVEVEIVNGLSAGLAVPATLGIPLTHRHFVHGVTFVSGHPHQDGDEPNWQALAQSGMTLVIYMGVKRLPLIRAELLRHGLKADTPAAAIENGTLPQQRQVLSTLDALEQDMSAAGIHSPALIVIGPTVALASCSPSALERSEAPLQGKAGMRASLEARSAEGWERIKMAAD</sequence>
<dbReference type="FunFam" id="3.40.1010.10:FF:000001">
    <property type="entry name" value="Siroheme synthase"/>
    <property type="match status" value="1"/>
</dbReference>
<dbReference type="CDD" id="cd11642">
    <property type="entry name" value="SUMT"/>
    <property type="match status" value="1"/>
</dbReference>
<evidence type="ECO:0000256" key="5">
    <source>
        <dbReference type="ARBA" id="ARBA00022679"/>
    </source>
</evidence>
<evidence type="ECO:0000259" key="11">
    <source>
        <dbReference type="Pfam" id="PF00590"/>
    </source>
</evidence>
<evidence type="ECO:0000256" key="10">
    <source>
        <dbReference type="RuleBase" id="RU003960"/>
    </source>
</evidence>
<dbReference type="UniPathway" id="UPA00262">
    <property type="reaction ID" value="UER00211"/>
</dbReference>
<dbReference type="InterPro" id="IPR006366">
    <property type="entry name" value="CobA/CysG_C"/>
</dbReference>
<keyword evidence="3" id="KW-0169">Cobalamin biosynthesis</keyword>
<evidence type="ECO:0000256" key="1">
    <source>
        <dbReference type="ARBA" id="ARBA00005879"/>
    </source>
</evidence>
<evidence type="ECO:0000313" key="13">
    <source>
        <dbReference type="Proteomes" id="UP000196342"/>
    </source>
</evidence>
<dbReference type="InterPro" id="IPR050161">
    <property type="entry name" value="Siro_Cobalamin_biosynth"/>
</dbReference>
<dbReference type="FunFam" id="3.30.950.10:FF:000001">
    <property type="entry name" value="Siroheme synthase"/>
    <property type="match status" value="1"/>
</dbReference>
<protein>
    <recommendedName>
        <fullName evidence="2">uroporphyrinogen-III C-methyltransferase</fullName>
        <ecNumber evidence="2">2.1.1.107</ecNumber>
    </recommendedName>
</protein>
<dbReference type="NCBIfam" id="TIGR01469">
    <property type="entry name" value="cobA_cysG_Cterm"/>
    <property type="match status" value="1"/>
</dbReference>
<evidence type="ECO:0000256" key="4">
    <source>
        <dbReference type="ARBA" id="ARBA00022603"/>
    </source>
</evidence>
<dbReference type="Gene3D" id="3.40.1010.10">
    <property type="entry name" value="Cobalt-precorrin-4 Transmethylase, Domain 1"/>
    <property type="match status" value="1"/>
</dbReference>
<evidence type="ECO:0000256" key="6">
    <source>
        <dbReference type="ARBA" id="ARBA00022691"/>
    </source>
</evidence>
<evidence type="ECO:0000256" key="9">
    <source>
        <dbReference type="ARBA" id="ARBA00060548"/>
    </source>
</evidence>
<evidence type="ECO:0000256" key="2">
    <source>
        <dbReference type="ARBA" id="ARBA00012162"/>
    </source>
</evidence>
<keyword evidence="5 10" id="KW-0808">Transferase</keyword>
<dbReference type="GO" id="GO:0009236">
    <property type="term" value="P:cobalamin biosynthetic process"/>
    <property type="evidence" value="ECO:0007669"/>
    <property type="project" value="UniProtKB-KW"/>
</dbReference>
<dbReference type="RefSeq" id="WP_087698314.1">
    <property type="nucleotide sequence ID" value="NZ_NHOO01000013.1"/>
</dbReference>
<dbReference type="InterPro" id="IPR014776">
    <property type="entry name" value="4pyrrole_Mease_sub2"/>
</dbReference>
<dbReference type="Gene3D" id="3.30.950.10">
    <property type="entry name" value="Methyltransferase, Cobalt-precorrin-4 Transmethylase, Domain 2"/>
    <property type="match status" value="1"/>
</dbReference>
<gene>
    <name evidence="12" type="ORF">CBW21_15860</name>
</gene>
<dbReference type="GO" id="GO:0004851">
    <property type="term" value="F:uroporphyrin-III C-methyltransferase activity"/>
    <property type="evidence" value="ECO:0007669"/>
    <property type="project" value="UniProtKB-EC"/>
</dbReference>
<dbReference type="PANTHER" id="PTHR45790">
    <property type="entry name" value="SIROHEME SYNTHASE-RELATED"/>
    <property type="match status" value="1"/>
</dbReference>
<name>A0A202B6S9_CHRVL</name>
<keyword evidence="6" id="KW-0949">S-adenosyl-L-methionine</keyword>
<feature type="domain" description="Tetrapyrrole methylase" evidence="11">
    <location>
        <begin position="4"/>
        <end position="214"/>
    </location>
</feature>
<accession>A0A202B6S9</accession>
<reference evidence="12 13" key="1">
    <citation type="submission" date="2017-05" db="EMBL/GenBank/DDBJ databases">
        <title>Chromobacterium violaceum GHPS1 isolated from Hydrocarbon polluted soil in French Guiana display an awesome secondary metabolite arsenal and a battery of drug and heavy-metal-resistance and detoxification of xenobiotics proteins.</title>
        <authorList>
            <person name="Belbahri L."/>
        </authorList>
    </citation>
    <scope>NUCLEOTIDE SEQUENCE [LARGE SCALE GENOMIC DNA]</scope>
    <source>
        <strain evidence="12 13">GHPS1</strain>
    </source>
</reference>
<dbReference type="PROSITE" id="PS00840">
    <property type="entry name" value="SUMT_2"/>
    <property type="match status" value="1"/>
</dbReference>
<evidence type="ECO:0000256" key="7">
    <source>
        <dbReference type="ARBA" id="ARBA00023244"/>
    </source>
</evidence>
<dbReference type="Pfam" id="PF00590">
    <property type="entry name" value="TP_methylase"/>
    <property type="match status" value="1"/>
</dbReference>
<dbReference type="InterPro" id="IPR035996">
    <property type="entry name" value="4pyrrol_Methylase_sf"/>
</dbReference>
<dbReference type="NCBIfam" id="NF004790">
    <property type="entry name" value="PRK06136.1"/>
    <property type="match status" value="1"/>
</dbReference>
<comment type="pathway">
    <text evidence="8">Porphyrin-containing compound metabolism; siroheme biosynthesis; precorrin-2 from uroporphyrinogen III: step 1/1.</text>
</comment>
<dbReference type="Proteomes" id="UP000196342">
    <property type="component" value="Unassembled WGS sequence"/>
</dbReference>
<dbReference type="EC" id="2.1.1.107" evidence="2"/>
<keyword evidence="4 10" id="KW-0489">Methyltransferase</keyword>
<evidence type="ECO:0000256" key="8">
    <source>
        <dbReference type="ARBA" id="ARBA00025705"/>
    </source>
</evidence>